<dbReference type="Pfam" id="PF00097">
    <property type="entry name" value="zf-C3HC4"/>
    <property type="match status" value="1"/>
</dbReference>
<evidence type="ECO:0000256" key="7">
    <source>
        <dbReference type="ARBA" id="ARBA00022737"/>
    </source>
</evidence>
<name>A0A2Z6S1A4_9GLOM</name>
<evidence type="ECO:0000256" key="9">
    <source>
        <dbReference type="ARBA" id="ARBA00022786"/>
    </source>
</evidence>
<dbReference type="Pfam" id="PF21235">
    <property type="entry name" value="UBA_ARI1"/>
    <property type="match status" value="1"/>
</dbReference>
<sequence>MSNQDYFAKDFDPTKVTIKRLKEILNAHDIPYKDISRKAEFVQKFQEHVLPELQRKEEKEQEICTEQRTGKRKNVTEQNIAEEDIISSVSKSQIKTPNQRKRKAGRASSRKQKEETITQPQIIQDDGQSSKAIVIDDDNINNTQLTSISQELLRQNSERISPPRPLKAPTSETPFYPMVPPYSRTPAYPFLEPEELEKVKLREKELQVSSETTLYPIQEGSENRGDKIKHFERREAFAYCYKPRAPKKNIDRRPPPEFIKRKQKIRLSSGIIFLIFLTATVMMLLKLKAQIGFCNSINPDQREDEGSQSSSQLIISIMCTQCPHKAMCSNGMITECEKGFKRETSLFRLAKPYYTHCVIDKDQMTKARKYTKEFKEIIAREMGKVECGYEDRDSLTYENLVLQLENMMPPQDYEYINTTYENILLDDDIFIENEDGEKYIFSKKPTFSFYCQLTFAIAKLTKKFFDNLSYSFTIVSTSSLLIFGFWYIRQRIWERRQVSSAFGLALTRLSEEKRIIGQEFREEAFAHVKDPMVRQKLFQKLDEKVRTNPYVRAGNTLYGGFETGIWEWKGKTSSPKHKKRKIEPMSDMSDEDLTFEDSYRDSDEEVEDEDEYVDDDDTDLNFTDVVAEKDRKKNYEVDFVVHSIEGIVKNQDDEVTHVSNILGIQKQHAATLLRHFRWNKERLIERYMEDSTEVLNKAGVITDNTRTPKFIKVPGFICDICCDDDEDLDTLALSCGHRFCKNCYEHYLTQKIKEEGESRRILCMANKCNVIVDEKTVELVVNKDIHDRYRTLLNRTYVDDNEYLRWCPAPSCEYAIECHVPHTSLTSIVPTVECVCTHRFCFGCGFPDHQPSICVLVKKWIKKCEDDSETANWISAHTKECGKCHSTIEKNGGCNHMTCRKCKYEFCWVCMGPWSEHGTSWYNCNRYDEKTSIDARDQQAKSRASLERYLHYYNRFANHEQSAKLDRELYNKTEKKMEEMQQTSDLSWIEVQFLKKAVDILVQCRMTLKWTYAFAFYLARNNQTDIFEDNQRDLEMAVEQLSELLEKPIEAEKIAELKQQVLDKTVYVGSRREVLLEDTAKGLLESRWEFQVDIKS</sequence>
<dbReference type="SUPFAM" id="SSF57850">
    <property type="entry name" value="RING/U-box"/>
    <property type="match status" value="3"/>
</dbReference>
<dbReference type="CDD" id="cd20356">
    <property type="entry name" value="Rcat_RBR_HHARI-like"/>
    <property type="match status" value="1"/>
</dbReference>
<feature type="domain" description="RING-type" evidence="17">
    <location>
        <begin position="718"/>
        <end position="767"/>
    </location>
</feature>
<dbReference type="Gene3D" id="1.20.120.1750">
    <property type="match status" value="1"/>
</dbReference>
<dbReference type="STRING" id="94130.A0A2Z6S1A4"/>
<evidence type="ECO:0000256" key="14">
    <source>
        <dbReference type="PROSITE-ProRule" id="PRU00175"/>
    </source>
</evidence>
<keyword evidence="7" id="KW-0677">Repeat</keyword>
<evidence type="ECO:0000256" key="5">
    <source>
        <dbReference type="ARBA" id="ARBA00022692"/>
    </source>
</evidence>
<dbReference type="PROSITE" id="PS00518">
    <property type="entry name" value="ZF_RING_1"/>
    <property type="match status" value="1"/>
</dbReference>
<dbReference type="InterPro" id="IPR017907">
    <property type="entry name" value="Znf_RING_CS"/>
</dbReference>
<dbReference type="Proteomes" id="UP000247702">
    <property type="component" value="Unassembled WGS sequence"/>
</dbReference>
<keyword evidence="5 16" id="KW-0812">Transmembrane</keyword>
<evidence type="ECO:0000259" key="17">
    <source>
        <dbReference type="PROSITE" id="PS50089"/>
    </source>
</evidence>
<keyword evidence="12 16" id="KW-0472">Membrane</keyword>
<comment type="catalytic activity">
    <reaction evidence="1">
        <text>[E2 ubiquitin-conjugating enzyme]-S-ubiquitinyl-L-cysteine + [acceptor protein]-L-lysine = [E2 ubiquitin-conjugating enzyme]-L-cysteine + [acceptor protein]-N(6)-ubiquitinyl-L-lysine.</text>
        <dbReference type="EC" id="2.3.2.31"/>
    </reaction>
</comment>
<feature type="region of interest" description="Disordered" evidence="15">
    <location>
        <begin position="84"/>
        <end position="118"/>
    </location>
</feature>
<evidence type="ECO:0000256" key="16">
    <source>
        <dbReference type="SAM" id="Phobius"/>
    </source>
</evidence>
<dbReference type="Pfam" id="PF22191">
    <property type="entry name" value="IBR_1"/>
    <property type="match status" value="1"/>
</dbReference>
<evidence type="ECO:0000313" key="20">
    <source>
        <dbReference type="Proteomes" id="UP000247702"/>
    </source>
</evidence>
<keyword evidence="20" id="KW-1185">Reference proteome</keyword>
<evidence type="ECO:0000256" key="2">
    <source>
        <dbReference type="ARBA" id="ARBA00004126"/>
    </source>
</evidence>
<dbReference type="CDD" id="cd16625">
    <property type="entry name" value="RING-HC_RBR_HEL2-like"/>
    <property type="match status" value="1"/>
</dbReference>
<evidence type="ECO:0000256" key="1">
    <source>
        <dbReference type="ARBA" id="ARBA00001798"/>
    </source>
</evidence>
<dbReference type="InterPro" id="IPR018996">
    <property type="entry name" value="Man1/Src1-like_C"/>
</dbReference>
<evidence type="ECO:0000256" key="6">
    <source>
        <dbReference type="ARBA" id="ARBA00022723"/>
    </source>
</evidence>
<evidence type="ECO:0000256" key="3">
    <source>
        <dbReference type="ARBA" id="ARBA00012251"/>
    </source>
</evidence>
<feature type="compositionally biased region" description="Basic residues" evidence="15">
    <location>
        <begin position="98"/>
        <end position="110"/>
    </location>
</feature>
<comment type="caution">
    <text evidence="19">The sequence shown here is derived from an EMBL/GenBank/DDBJ whole genome shotgun (WGS) entry which is preliminary data.</text>
</comment>
<comment type="subcellular location">
    <subcellularLocation>
        <location evidence="2">Nucleus membrane</location>
    </subcellularLocation>
</comment>
<evidence type="ECO:0000313" key="19">
    <source>
        <dbReference type="EMBL" id="GBC02900.1"/>
    </source>
</evidence>
<dbReference type="InterPro" id="IPR013083">
    <property type="entry name" value="Znf_RING/FYVE/PHD"/>
</dbReference>
<dbReference type="GO" id="GO:0061630">
    <property type="term" value="F:ubiquitin protein ligase activity"/>
    <property type="evidence" value="ECO:0007669"/>
    <property type="project" value="UniProtKB-EC"/>
</dbReference>
<dbReference type="EMBL" id="BEXD01003858">
    <property type="protein sequence ID" value="GBC02900.1"/>
    <property type="molecule type" value="Genomic_DNA"/>
</dbReference>
<dbReference type="AlphaFoldDB" id="A0A2Z6S1A4"/>
<dbReference type="SMART" id="SM00647">
    <property type="entry name" value="IBR"/>
    <property type="match status" value="2"/>
</dbReference>
<feature type="compositionally biased region" description="Polar residues" evidence="15">
    <location>
        <begin position="87"/>
        <end position="97"/>
    </location>
</feature>
<dbReference type="Pfam" id="PF01485">
    <property type="entry name" value="IBR"/>
    <property type="match status" value="1"/>
</dbReference>
<evidence type="ECO:0000256" key="4">
    <source>
        <dbReference type="ARBA" id="ARBA00022679"/>
    </source>
</evidence>
<dbReference type="InterPro" id="IPR018957">
    <property type="entry name" value="Znf_C3HC4_RING-type"/>
</dbReference>
<dbReference type="InterPro" id="IPR001841">
    <property type="entry name" value="Znf_RING"/>
</dbReference>
<keyword evidence="6" id="KW-0479">Metal-binding</keyword>
<keyword evidence="10" id="KW-0862">Zinc</keyword>
<dbReference type="GO" id="GO:0031965">
    <property type="term" value="C:nuclear membrane"/>
    <property type="evidence" value="ECO:0007669"/>
    <property type="project" value="UniProtKB-SubCell"/>
</dbReference>
<dbReference type="InterPro" id="IPR048962">
    <property type="entry name" value="ARIH1-like_UBL"/>
</dbReference>
<keyword evidence="8 14" id="KW-0863">Zinc-finger</keyword>
<organism evidence="19 20">
    <name type="scientific">Rhizophagus clarus</name>
    <dbReference type="NCBI Taxonomy" id="94130"/>
    <lineage>
        <taxon>Eukaryota</taxon>
        <taxon>Fungi</taxon>
        <taxon>Fungi incertae sedis</taxon>
        <taxon>Mucoromycota</taxon>
        <taxon>Glomeromycotina</taxon>
        <taxon>Glomeromycetes</taxon>
        <taxon>Glomerales</taxon>
        <taxon>Glomeraceae</taxon>
        <taxon>Rhizophagus</taxon>
    </lineage>
</organism>
<dbReference type="PROSITE" id="PS51873">
    <property type="entry name" value="TRIAD"/>
    <property type="match status" value="1"/>
</dbReference>
<evidence type="ECO:0000256" key="8">
    <source>
        <dbReference type="ARBA" id="ARBA00022771"/>
    </source>
</evidence>
<dbReference type="PROSITE" id="PS50089">
    <property type="entry name" value="ZF_RING_2"/>
    <property type="match status" value="1"/>
</dbReference>
<dbReference type="EC" id="2.3.2.31" evidence="3"/>
<dbReference type="GO" id="GO:0016567">
    <property type="term" value="P:protein ubiquitination"/>
    <property type="evidence" value="ECO:0007669"/>
    <property type="project" value="InterPro"/>
</dbReference>
<evidence type="ECO:0000259" key="18">
    <source>
        <dbReference type="PROSITE" id="PS51873"/>
    </source>
</evidence>
<evidence type="ECO:0000256" key="10">
    <source>
        <dbReference type="ARBA" id="ARBA00022833"/>
    </source>
</evidence>
<gene>
    <name evidence="19" type="ORF">RclHR1_04890011</name>
</gene>
<protein>
    <recommendedName>
        <fullName evidence="3">RBR-type E3 ubiquitin transferase</fullName>
        <ecNumber evidence="3">2.3.2.31</ecNumber>
    </recommendedName>
</protein>
<dbReference type="InterPro" id="IPR045840">
    <property type="entry name" value="Ariadne"/>
</dbReference>
<proteinExistence type="predicted"/>
<dbReference type="CDD" id="cd20346">
    <property type="entry name" value="BRcat_RBR_ANKIB1"/>
    <property type="match status" value="1"/>
</dbReference>
<dbReference type="InterPro" id="IPR002867">
    <property type="entry name" value="IBR_dom"/>
</dbReference>
<keyword evidence="13" id="KW-0539">Nucleus</keyword>
<dbReference type="GO" id="GO:0008270">
    <property type="term" value="F:zinc ion binding"/>
    <property type="evidence" value="ECO:0007669"/>
    <property type="project" value="UniProtKB-KW"/>
</dbReference>
<feature type="transmembrane region" description="Helical" evidence="16">
    <location>
        <begin position="267"/>
        <end position="285"/>
    </location>
</feature>
<evidence type="ECO:0000256" key="15">
    <source>
        <dbReference type="SAM" id="MobiDB-lite"/>
    </source>
</evidence>
<feature type="domain" description="RING-type" evidence="18">
    <location>
        <begin position="714"/>
        <end position="928"/>
    </location>
</feature>
<dbReference type="CDD" id="cd12935">
    <property type="entry name" value="LEM_like"/>
    <property type="match status" value="1"/>
</dbReference>
<dbReference type="Pfam" id="PF09402">
    <property type="entry name" value="MSC"/>
    <property type="match status" value="1"/>
</dbReference>
<dbReference type="InterPro" id="IPR031127">
    <property type="entry name" value="E3_UB_ligase_RBR"/>
</dbReference>
<keyword evidence="9" id="KW-0833">Ubl conjugation pathway</keyword>
<evidence type="ECO:0000256" key="13">
    <source>
        <dbReference type="ARBA" id="ARBA00023242"/>
    </source>
</evidence>
<keyword evidence="11 16" id="KW-1133">Transmembrane helix</keyword>
<dbReference type="InterPro" id="IPR044066">
    <property type="entry name" value="TRIAD_supradom"/>
</dbReference>
<dbReference type="PANTHER" id="PTHR11685">
    <property type="entry name" value="RBR FAMILY RING FINGER AND IBR DOMAIN-CONTAINING"/>
    <property type="match status" value="1"/>
</dbReference>
<dbReference type="Gene3D" id="3.30.40.10">
    <property type="entry name" value="Zinc/RING finger domain, C3HC4 (zinc finger)"/>
    <property type="match status" value="1"/>
</dbReference>
<accession>A0A2Z6S1A4</accession>
<dbReference type="FunFam" id="1.20.120.1750:FF:000007">
    <property type="entry name" value="RBR-type E3 ubiquitin transferase"/>
    <property type="match status" value="1"/>
</dbReference>
<dbReference type="FunFam" id="3.30.40.10:FF:000019">
    <property type="entry name" value="RBR-type E3 ubiquitin transferase"/>
    <property type="match status" value="1"/>
</dbReference>
<reference evidence="19 20" key="1">
    <citation type="submission" date="2017-11" db="EMBL/GenBank/DDBJ databases">
        <title>The genome of Rhizophagus clarus HR1 reveals common genetic basis of auxotrophy among arbuscular mycorrhizal fungi.</title>
        <authorList>
            <person name="Kobayashi Y."/>
        </authorList>
    </citation>
    <scope>NUCLEOTIDE SEQUENCE [LARGE SCALE GENOMIC DNA]</scope>
    <source>
        <strain evidence="19 20">HR1</strain>
    </source>
</reference>
<keyword evidence="4" id="KW-0808">Transferase</keyword>
<evidence type="ECO:0000256" key="11">
    <source>
        <dbReference type="ARBA" id="ARBA00022989"/>
    </source>
</evidence>
<evidence type="ECO:0000256" key="12">
    <source>
        <dbReference type="ARBA" id="ARBA00023136"/>
    </source>
</evidence>
<dbReference type="Pfam" id="PF19422">
    <property type="entry name" value="Ariadne"/>
    <property type="match status" value="1"/>
</dbReference>